<dbReference type="STRING" id="1464122.SAMN05421737_10329"/>
<feature type="domain" description="Ribosome recycling factor" evidence="6">
    <location>
        <begin position="20"/>
        <end position="181"/>
    </location>
</feature>
<protein>
    <recommendedName>
        <fullName evidence="5">Ribosome-recycling factor</fullName>
        <shortName evidence="5">RRF</shortName>
    </recommendedName>
    <alternativeName>
        <fullName evidence="5">Ribosome-releasing factor</fullName>
    </alternativeName>
</protein>
<evidence type="ECO:0000256" key="4">
    <source>
        <dbReference type="ARBA" id="ARBA00022917"/>
    </source>
</evidence>
<organism evidence="7 8">
    <name type="scientific">Shouchella lonarensis</name>
    <dbReference type="NCBI Taxonomy" id="1464122"/>
    <lineage>
        <taxon>Bacteria</taxon>
        <taxon>Bacillati</taxon>
        <taxon>Bacillota</taxon>
        <taxon>Bacilli</taxon>
        <taxon>Bacillales</taxon>
        <taxon>Bacillaceae</taxon>
        <taxon>Shouchella</taxon>
    </lineage>
</organism>
<dbReference type="GO" id="GO:0043023">
    <property type="term" value="F:ribosomal large subunit binding"/>
    <property type="evidence" value="ECO:0007669"/>
    <property type="project" value="TreeGrafter"/>
</dbReference>
<evidence type="ECO:0000313" key="7">
    <source>
        <dbReference type="EMBL" id="SDB90155.1"/>
    </source>
</evidence>
<dbReference type="Proteomes" id="UP000242662">
    <property type="component" value="Unassembled WGS sequence"/>
</dbReference>
<evidence type="ECO:0000259" key="6">
    <source>
        <dbReference type="Pfam" id="PF01765"/>
    </source>
</evidence>
<dbReference type="SUPFAM" id="SSF55194">
    <property type="entry name" value="Ribosome recycling factor, RRF"/>
    <property type="match status" value="1"/>
</dbReference>
<comment type="subcellular location">
    <subcellularLocation>
        <location evidence="1 5">Cytoplasm</location>
    </subcellularLocation>
</comment>
<dbReference type="FunFam" id="1.10.132.20:FF:000001">
    <property type="entry name" value="Ribosome-recycling factor"/>
    <property type="match status" value="1"/>
</dbReference>
<dbReference type="InterPro" id="IPR036191">
    <property type="entry name" value="RRF_sf"/>
</dbReference>
<sequence length="183" mass="20405">MNMMNEAKVRMDKALESLGRELAKLRAGRANPALLDRVTVEYYGTQTPLNQLASVSVPEARLLLVQPYDKSAVGEIEKAILKSDLGLTPSSDGQVIRIVIPALTEERRKELVKIVGKTAEESKVAIRNIRRDTNDALKKQQKDGELTEDALRGATDDVQKLTDSYIEKVDTKAKEKEQEIMEV</sequence>
<evidence type="ECO:0000256" key="3">
    <source>
        <dbReference type="ARBA" id="ARBA00022490"/>
    </source>
</evidence>
<dbReference type="GO" id="GO:0006415">
    <property type="term" value="P:translational termination"/>
    <property type="evidence" value="ECO:0007669"/>
    <property type="project" value="UniProtKB-UniRule"/>
</dbReference>
<dbReference type="AlphaFoldDB" id="A0A1G6H884"/>
<dbReference type="GO" id="GO:0005737">
    <property type="term" value="C:cytoplasm"/>
    <property type="evidence" value="ECO:0007669"/>
    <property type="project" value="UniProtKB-SubCell"/>
</dbReference>
<dbReference type="InterPro" id="IPR023584">
    <property type="entry name" value="Ribosome_recyc_fac_dom"/>
</dbReference>
<dbReference type="Gene3D" id="1.10.132.20">
    <property type="entry name" value="Ribosome-recycling factor"/>
    <property type="match status" value="1"/>
</dbReference>
<dbReference type="HAMAP" id="MF_00040">
    <property type="entry name" value="RRF"/>
    <property type="match status" value="1"/>
</dbReference>
<keyword evidence="3 5" id="KW-0963">Cytoplasm</keyword>
<dbReference type="FunFam" id="3.30.1360.40:FF:000001">
    <property type="entry name" value="Ribosome-recycling factor"/>
    <property type="match status" value="1"/>
</dbReference>
<evidence type="ECO:0000256" key="1">
    <source>
        <dbReference type="ARBA" id="ARBA00004496"/>
    </source>
</evidence>
<keyword evidence="8" id="KW-1185">Reference proteome</keyword>
<comment type="similarity">
    <text evidence="2 5">Belongs to the RRF family.</text>
</comment>
<dbReference type="EMBL" id="FMYM01000003">
    <property type="protein sequence ID" value="SDB90155.1"/>
    <property type="molecule type" value="Genomic_DNA"/>
</dbReference>
<evidence type="ECO:0000313" key="8">
    <source>
        <dbReference type="Proteomes" id="UP000242662"/>
    </source>
</evidence>
<evidence type="ECO:0000256" key="2">
    <source>
        <dbReference type="ARBA" id="ARBA00005912"/>
    </source>
</evidence>
<comment type="function">
    <text evidence="5">Responsible for the release of ribosomes from messenger RNA at the termination of protein biosynthesis. May increase the efficiency of translation by recycling ribosomes from one round of translation to another.</text>
</comment>
<dbReference type="Pfam" id="PF01765">
    <property type="entry name" value="RRF"/>
    <property type="match status" value="1"/>
</dbReference>
<gene>
    <name evidence="5" type="primary">frr</name>
    <name evidence="7" type="ORF">SAMN05421737_10329</name>
</gene>
<keyword evidence="4 5" id="KW-0648">Protein biosynthesis</keyword>
<dbReference type="PANTHER" id="PTHR20982:SF3">
    <property type="entry name" value="MITOCHONDRIAL RIBOSOME RECYCLING FACTOR PSEUDO 1"/>
    <property type="match status" value="1"/>
</dbReference>
<proteinExistence type="inferred from homology"/>
<name>A0A1G6H884_9BACI</name>
<reference evidence="8" key="1">
    <citation type="submission" date="2016-09" db="EMBL/GenBank/DDBJ databases">
        <authorList>
            <person name="Varghese N."/>
            <person name="Submissions S."/>
        </authorList>
    </citation>
    <scope>NUCLEOTIDE SEQUENCE [LARGE SCALE GENOMIC DNA]</scope>
    <source>
        <strain evidence="8">25nlg</strain>
    </source>
</reference>
<dbReference type="CDD" id="cd00520">
    <property type="entry name" value="RRF"/>
    <property type="match status" value="1"/>
</dbReference>
<dbReference type="PANTHER" id="PTHR20982">
    <property type="entry name" value="RIBOSOME RECYCLING FACTOR"/>
    <property type="match status" value="1"/>
</dbReference>
<dbReference type="RefSeq" id="WP_245701041.1">
    <property type="nucleotide sequence ID" value="NZ_FMYM01000003.1"/>
</dbReference>
<dbReference type="Gene3D" id="3.30.1360.40">
    <property type="match status" value="1"/>
</dbReference>
<dbReference type="InterPro" id="IPR002661">
    <property type="entry name" value="Ribosome_recyc_fac"/>
</dbReference>
<evidence type="ECO:0000256" key="5">
    <source>
        <dbReference type="HAMAP-Rule" id="MF_00040"/>
    </source>
</evidence>
<accession>A0A1G6H884</accession>
<dbReference type="NCBIfam" id="TIGR00496">
    <property type="entry name" value="frr"/>
    <property type="match status" value="1"/>
</dbReference>